<keyword evidence="1" id="KW-0732">Signal</keyword>
<name>A0A840B2Z6_9SPHN</name>
<keyword evidence="3" id="KW-1185">Reference proteome</keyword>
<evidence type="ECO:0000313" key="3">
    <source>
        <dbReference type="Proteomes" id="UP000581447"/>
    </source>
</evidence>
<reference evidence="2 3" key="1">
    <citation type="submission" date="2020-08" db="EMBL/GenBank/DDBJ databases">
        <title>Genomic Encyclopedia of Type Strains, Phase IV (KMG-IV): sequencing the most valuable type-strain genomes for metagenomic binning, comparative biology and taxonomic classification.</title>
        <authorList>
            <person name="Goeker M."/>
        </authorList>
    </citation>
    <scope>NUCLEOTIDE SEQUENCE [LARGE SCALE GENOMIC DNA]</scope>
    <source>
        <strain evidence="2 3">DSM 29050</strain>
    </source>
</reference>
<feature type="chain" id="PRO_5032860887" evidence="1">
    <location>
        <begin position="20"/>
        <end position="90"/>
    </location>
</feature>
<dbReference type="RefSeq" id="WP_183940923.1">
    <property type="nucleotide sequence ID" value="NZ_BAABBG010000023.1"/>
</dbReference>
<accession>A0A840B2Z6</accession>
<feature type="signal peptide" evidence="1">
    <location>
        <begin position="1"/>
        <end position="19"/>
    </location>
</feature>
<dbReference type="AlphaFoldDB" id="A0A840B2Z6"/>
<evidence type="ECO:0000256" key="1">
    <source>
        <dbReference type="SAM" id="SignalP"/>
    </source>
</evidence>
<proteinExistence type="predicted"/>
<sequence length="90" mass="9485">MRILIYLLAMLSGFSAAEAARPVSSSSMSVDSAAVQAYVAASAQEADKAFEQPVHVTPTARVHLMPVEGSIAFVALAPDTPVYRHDIILG</sequence>
<protein>
    <submittedName>
        <fullName evidence="2">Uncharacterized protein</fullName>
    </submittedName>
</protein>
<dbReference type="EMBL" id="JACIEA010000001">
    <property type="protein sequence ID" value="MBB3942924.1"/>
    <property type="molecule type" value="Genomic_DNA"/>
</dbReference>
<gene>
    <name evidence="2" type="ORF">GGR91_001146</name>
</gene>
<evidence type="ECO:0000313" key="2">
    <source>
        <dbReference type="EMBL" id="MBB3942924.1"/>
    </source>
</evidence>
<organism evidence="2 3">
    <name type="scientific">Sphingorhabdus rigui</name>
    <dbReference type="NCBI Taxonomy" id="1282858"/>
    <lineage>
        <taxon>Bacteria</taxon>
        <taxon>Pseudomonadati</taxon>
        <taxon>Pseudomonadota</taxon>
        <taxon>Alphaproteobacteria</taxon>
        <taxon>Sphingomonadales</taxon>
        <taxon>Sphingomonadaceae</taxon>
        <taxon>Sphingorhabdus</taxon>
    </lineage>
</organism>
<comment type="caution">
    <text evidence="2">The sequence shown here is derived from an EMBL/GenBank/DDBJ whole genome shotgun (WGS) entry which is preliminary data.</text>
</comment>
<dbReference type="Proteomes" id="UP000581447">
    <property type="component" value="Unassembled WGS sequence"/>
</dbReference>